<evidence type="ECO:0000313" key="14">
    <source>
        <dbReference type="EMBL" id="GFZ27766.1"/>
    </source>
</evidence>
<evidence type="ECO:0000313" key="15">
    <source>
        <dbReference type="Proteomes" id="UP000677218"/>
    </source>
</evidence>
<dbReference type="InterPro" id="IPR011862">
    <property type="entry name" value="Phos-bd"/>
</dbReference>
<evidence type="ECO:0000256" key="8">
    <source>
        <dbReference type="ARBA" id="ARBA00022729"/>
    </source>
</evidence>
<dbReference type="InterPro" id="IPR024370">
    <property type="entry name" value="PBP_domain"/>
</dbReference>
<evidence type="ECO:0000256" key="10">
    <source>
        <dbReference type="ARBA" id="ARBA00023139"/>
    </source>
</evidence>
<evidence type="ECO:0000256" key="3">
    <source>
        <dbReference type="ARBA" id="ARBA00008725"/>
    </source>
</evidence>
<feature type="chain" id="PRO_5039761756" description="Phosphate-binding protein" evidence="12">
    <location>
        <begin position="22"/>
        <end position="285"/>
    </location>
</feature>
<dbReference type="NCBIfam" id="TIGR02136">
    <property type="entry name" value="ptsS_2"/>
    <property type="match status" value="1"/>
</dbReference>
<dbReference type="EMBL" id="BMAY01000019">
    <property type="protein sequence ID" value="GFZ27766.1"/>
    <property type="molecule type" value="Genomic_DNA"/>
</dbReference>
<dbReference type="SUPFAM" id="SSF53850">
    <property type="entry name" value="Periplasmic binding protein-like II"/>
    <property type="match status" value="1"/>
</dbReference>
<keyword evidence="5 12" id="KW-0813">Transport</keyword>
<comment type="function">
    <text evidence="1">Part of the ABC transporter complex PstSACB involved in phosphate import.</text>
</comment>
<dbReference type="GO" id="GO:0005886">
    <property type="term" value="C:plasma membrane"/>
    <property type="evidence" value="ECO:0007669"/>
    <property type="project" value="UniProtKB-SubCell"/>
</dbReference>
<dbReference type="PANTHER" id="PTHR30570">
    <property type="entry name" value="PERIPLASMIC PHOSPHATE BINDING COMPONENT OF PHOSPHATE ABC TRANSPORTER"/>
    <property type="match status" value="1"/>
</dbReference>
<feature type="domain" description="PBP" evidence="13">
    <location>
        <begin position="25"/>
        <end position="253"/>
    </location>
</feature>
<comment type="subcellular location">
    <subcellularLocation>
        <location evidence="2 12">Cell membrane</location>
        <topology evidence="2 12">Lipid-anchor</topology>
    </subcellularLocation>
</comment>
<keyword evidence="10 12" id="KW-0564">Palmitate</keyword>
<dbReference type="Gene3D" id="3.40.190.10">
    <property type="entry name" value="Periplasmic binding protein-like II"/>
    <property type="match status" value="2"/>
</dbReference>
<keyword evidence="6 12" id="KW-1003">Cell membrane</keyword>
<comment type="subunit">
    <text evidence="4 12">The complex is composed of two ATP-binding proteins (PstB), two transmembrane proteins (PstC and PstA) and a solute-binding protein (PstS).</text>
</comment>
<name>A0A916VI42_9LACO</name>
<dbReference type="Pfam" id="PF12849">
    <property type="entry name" value="PBP_like_2"/>
    <property type="match status" value="1"/>
</dbReference>
<dbReference type="AlphaFoldDB" id="A0A916VI42"/>
<evidence type="ECO:0000256" key="7">
    <source>
        <dbReference type="ARBA" id="ARBA00022592"/>
    </source>
</evidence>
<keyword evidence="15" id="KW-1185">Reference proteome</keyword>
<evidence type="ECO:0000256" key="6">
    <source>
        <dbReference type="ARBA" id="ARBA00022475"/>
    </source>
</evidence>
<dbReference type="PANTHER" id="PTHR30570:SF4">
    <property type="entry name" value="PHOSPHATE-BINDING PROTEIN PSTS 1"/>
    <property type="match status" value="1"/>
</dbReference>
<keyword evidence="7 12" id="KW-0592">Phosphate transport</keyword>
<evidence type="ECO:0000259" key="13">
    <source>
        <dbReference type="Pfam" id="PF12849"/>
    </source>
</evidence>
<dbReference type="PROSITE" id="PS51257">
    <property type="entry name" value="PROKAR_LIPOPROTEIN"/>
    <property type="match status" value="1"/>
</dbReference>
<comment type="caution">
    <text evidence="14">The sequence shown here is derived from an EMBL/GenBank/DDBJ whole genome shotgun (WGS) entry which is preliminary data.</text>
</comment>
<gene>
    <name evidence="14" type="primary">pstS</name>
    <name evidence="14" type="ORF">LCB40_16460</name>
</gene>
<comment type="function">
    <text evidence="12">Involved in the system for phosphate transport across the cytoplasmic membrane.</text>
</comment>
<evidence type="ECO:0000256" key="2">
    <source>
        <dbReference type="ARBA" id="ARBA00004193"/>
    </source>
</evidence>
<accession>A0A916VI42</accession>
<comment type="similarity">
    <text evidence="3 12">Belongs to the PstS family.</text>
</comment>
<evidence type="ECO:0000256" key="12">
    <source>
        <dbReference type="RuleBase" id="RU367119"/>
    </source>
</evidence>
<sequence>MKKRNKLFLGALLALSLFTAACSRNNKSVTAVGSTALQPLVEEVGYHYQTQTGTTINVQGGGSGTGLSQVSEGAVQIGNSDLFADQKDGIDASKLEDHKVAVVGIAVVANQDIGVKNLSASQLRDIFAGKITNWKQVGGKDQKIVLIHRSQGSGTRFTFEAKIMGKTKVAAGQEQDSNGSVQKIVASTPGAISYLAFAYAQKKDLLKLEIDHVKPTGANVTTNRWKIWSYEHMYVNKKHKTKATEAFLRYIESKKVQQTAIKELGYISMQEMKVKQDSKGQVTAK</sequence>
<evidence type="ECO:0000256" key="11">
    <source>
        <dbReference type="ARBA" id="ARBA00023288"/>
    </source>
</evidence>
<dbReference type="InterPro" id="IPR050811">
    <property type="entry name" value="Phosphate_ABC_transporter"/>
</dbReference>
<dbReference type="GO" id="GO:0042301">
    <property type="term" value="F:phosphate ion binding"/>
    <property type="evidence" value="ECO:0007669"/>
    <property type="project" value="UniProtKB-UniRule"/>
</dbReference>
<evidence type="ECO:0000256" key="1">
    <source>
        <dbReference type="ARBA" id="ARBA00002841"/>
    </source>
</evidence>
<dbReference type="GO" id="GO:0006817">
    <property type="term" value="P:phosphate ion transport"/>
    <property type="evidence" value="ECO:0007669"/>
    <property type="project" value="UniProtKB-UniRule"/>
</dbReference>
<evidence type="ECO:0000256" key="9">
    <source>
        <dbReference type="ARBA" id="ARBA00023136"/>
    </source>
</evidence>
<feature type="signal peptide" evidence="12">
    <location>
        <begin position="1"/>
        <end position="21"/>
    </location>
</feature>
<dbReference type="CDD" id="cd13653">
    <property type="entry name" value="PBP2_phosphate_like_1"/>
    <property type="match status" value="1"/>
</dbReference>
<evidence type="ECO:0000256" key="5">
    <source>
        <dbReference type="ARBA" id="ARBA00022448"/>
    </source>
</evidence>
<evidence type="ECO:0000256" key="4">
    <source>
        <dbReference type="ARBA" id="ARBA00011529"/>
    </source>
</evidence>
<keyword evidence="8 12" id="KW-0732">Signal</keyword>
<dbReference type="RefSeq" id="WP_212781446.1">
    <property type="nucleotide sequence ID" value="NZ_BMAY01000019.1"/>
</dbReference>
<organism evidence="14 15">
    <name type="scientific">Lactobacillus corticis</name>
    <dbReference type="NCBI Taxonomy" id="2201249"/>
    <lineage>
        <taxon>Bacteria</taxon>
        <taxon>Bacillati</taxon>
        <taxon>Bacillota</taxon>
        <taxon>Bacilli</taxon>
        <taxon>Lactobacillales</taxon>
        <taxon>Lactobacillaceae</taxon>
        <taxon>Lactobacillus</taxon>
    </lineage>
</organism>
<keyword evidence="11 12" id="KW-0449">Lipoprotein</keyword>
<keyword evidence="9" id="KW-0472">Membrane</keyword>
<reference evidence="14" key="1">
    <citation type="submission" date="2020-08" db="EMBL/GenBank/DDBJ databases">
        <title>Taxonomic study for Lactobacillus species isolated from hardwood bark.</title>
        <authorList>
            <person name="Tohno M."/>
            <person name="Tanizawa Y."/>
        </authorList>
    </citation>
    <scope>NUCLEOTIDE SEQUENCE</scope>
    <source>
        <strain evidence="14">B40</strain>
    </source>
</reference>
<proteinExistence type="inferred from homology"/>
<dbReference type="Proteomes" id="UP000677218">
    <property type="component" value="Unassembled WGS sequence"/>
</dbReference>
<protein>
    <recommendedName>
        <fullName evidence="12">Phosphate-binding protein</fullName>
    </recommendedName>
</protein>